<name>A0A174B1T2_9FIRM</name>
<gene>
    <name evidence="2" type="ORF">ERS852423_01859</name>
</gene>
<dbReference type="RefSeq" id="WP_055181714.1">
    <property type="nucleotide sequence ID" value="NZ_CABIWY010000008.1"/>
</dbReference>
<evidence type="ECO:0000313" key="3">
    <source>
        <dbReference type="Proteomes" id="UP000095439"/>
    </source>
</evidence>
<accession>A0A174B1T2</accession>
<keyword evidence="1" id="KW-0812">Transmembrane</keyword>
<sequence>MITNENSVGVSSNGANELMENVKINMSLTGWSAASAIIVSAVCVSTTVICWIKTREKLESKKMKYCYEDHAKENLEMAIR</sequence>
<feature type="transmembrane region" description="Helical" evidence="1">
    <location>
        <begin position="28"/>
        <end position="52"/>
    </location>
</feature>
<reference evidence="2 3" key="1">
    <citation type="submission" date="2015-09" db="EMBL/GenBank/DDBJ databases">
        <authorList>
            <consortium name="Pathogen Informatics"/>
        </authorList>
    </citation>
    <scope>NUCLEOTIDE SEQUENCE [LARGE SCALE GENOMIC DNA]</scope>
    <source>
        <strain evidence="2 3">2789STDY5608866</strain>
    </source>
</reference>
<proteinExistence type="predicted"/>
<dbReference type="AlphaFoldDB" id="A0A174B1T2"/>
<organism evidence="2 3">
    <name type="scientific">Dorea longicatena</name>
    <dbReference type="NCBI Taxonomy" id="88431"/>
    <lineage>
        <taxon>Bacteria</taxon>
        <taxon>Bacillati</taxon>
        <taxon>Bacillota</taxon>
        <taxon>Clostridia</taxon>
        <taxon>Lachnospirales</taxon>
        <taxon>Lachnospiraceae</taxon>
        <taxon>Dorea</taxon>
    </lineage>
</organism>
<dbReference type="Proteomes" id="UP000095439">
    <property type="component" value="Unassembled WGS sequence"/>
</dbReference>
<protein>
    <submittedName>
        <fullName evidence="2">Uncharacterized protein</fullName>
    </submittedName>
</protein>
<keyword evidence="1" id="KW-1133">Transmembrane helix</keyword>
<keyword evidence="1" id="KW-0472">Membrane</keyword>
<evidence type="ECO:0000256" key="1">
    <source>
        <dbReference type="SAM" id="Phobius"/>
    </source>
</evidence>
<dbReference type="EMBL" id="CYYY01000008">
    <property type="protein sequence ID" value="CUN94787.1"/>
    <property type="molecule type" value="Genomic_DNA"/>
</dbReference>
<evidence type="ECO:0000313" key="2">
    <source>
        <dbReference type="EMBL" id="CUN94787.1"/>
    </source>
</evidence>